<evidence type="ECO:0000313" key="5">
    <source>
        <dbReference type="EMBL" id="CAE8624242.1"/>
    </source>
</evidence>
<proteinExistence type="predicted"/>
<accession>A0A813GJE1</accession>
<dbReference type="AlphaFoldDB" id="A0A813GJE1"/>
<evidence type="ECO:0000313" key="6">
    <source>
        <dbReference type="EMBL" id="CAE8688523.1"/>
    </source>
</evidence>
<dbReference type="Proteomes" id="UP000626109">
    <property type="component" value="Unassembled WGS sequence"/>
</dbReference>
<keyword evidence="4" id="KW-1133">Transmembrane helix</keyword>
<dbReference type="PROSITE" id="PS51375">
    <property type="entry name" value="PPR"/>
    <property type="match status" value="1"/>
</dbReference>
<gene>
    <name evidence="5" type="ORF">PGLA1383_LOCUS41390</name>
    <name evidence="6" type="ORF">PGLA2088_LOCUS25954</name>
</gene>
<dbReference type="Pfam" id="PF13812">
    <property type="entry name" value="PPR_3"/>
    <property type="match status" value="1"/>
</dbReference>
<reference evidence="5" key="1">
    <citation type="submission" date="2021-02" db="EMBL/GenBank/DDBJ databases">
        <authorList>
            <person name="Dougan E. K."/>
            <person name="Rhodes N."/>
            <person name="Thang M."/>
            <person name="Chan C."/>
        </authorList>
    </citation>
    <scope>NUCLEOTIDE SEQUENCE</scope>
</reference>
<dbReference type="EMBL" id="CAJNNV010028341">
    <property type="protein sequence ID" value="CAE8624242.1"/>
    <property type="molecule type" value="Genomic_DNA"/>
</dbReference>
<dbReference type="InterPro" id="IPR011990">
    <property type="entry name" value="TPR-like_helical_dom_sf"/>
</dbReference>
<evidence type="ECO:0000313" key="7">
    <source>
        <dbReference type="Proteomes" id="UP000654075"/>
    </source>
</evidence>
<feature type="region of interest" description="Disordered" evidence="3">
    <location>
        <begin position="52"/>
        <end position="90"/>
    </location>
</feature>
<organism evidence="5 7">
    <name type="scientific">Polarella glacialis</name>
    <name type="common">Dinoflagellate</name>
    <dbReference type="NCBI Taxonomy" id="89957"/>
    <lineage>
        <taxon>Eukaryota</taxon>
        <taxon>Sar</taxon>
        <taxon>Alveolata</taxon>
        <taxon>Dinophyceae</taxon>
        <taxon>Suessiales</taxon>
        <taxon>Suessiaceae</taxon>
        <taxon>Polarella</taxon>
    </lineage>
</organism>
<dbReference type="OrthoDB" id="185373at2759"/>
<dbReference type="PANTHER" id="PTHR47447">
    <property type="entry name" value="OS03G0856100 PROTEIN"/>
    <property type="match status" value="1"/>
</dbReference>
<dbReference type="InterPro" id="IPR002885">
    <property type="entry name" value="PPR_rpt"/>
</dbReference>
<evidence type="ECO:0008006" key="8">
    <source>
        <dbReference type="Google" id="ProtNLM"/>
    </source>
</evidence>
<feature type="transmembrane region" description="Helical" evidence="4">
    <location>
        <begin position="12"/>
        <end position="30"/>
    </location>
</feature>
<evidence type="ECO:0000256" key="1">
    <source>
        <dbReference type="ARBA" id="ARBA00022737"/>
    </source>
</evidence>
<dbReference type="PANTHER" id="PTHR47447:SF17">
    <property type="entry name" value="OS12G0638900 PROTEIN"/>
    <property type="match status" value="1"/>
</dbReference>
<keyword evidence="4" id="KW-0472">Membrane</keyword>
<feature type="compositionally biased region" description="Low complexity" evidence="3">
    <location>
        <begin position="58"/>
        <end position="83"/>
    </location>
</feature>
<keyword evidence="7" id="KW-1185">Reference proteome</keyword>
<name>A0A813GJE1_POLGL</name>
<dbReference type="Proteomes" id="UP000654075">
    <property type="component" value="Unassembled WGS sequence"/>
</dbReference>
<keyword evidence="1" id="KW-0677">Repeat</keyword>
<dbReference type="Gene3D" id="1.25.40.10">
    <property type="entry name" value="Tetratricopeptide repeat domain"/>
    <property type="match status" value="1"/>
</dbReference>
<dbReference type="EMBL" id="CAJNNW010026904">
    <property type="protein sequence ID" value="CAE8688523.1"/>
    <property type="molecule type" value="Genomic_DNA"/>
</dbReference>
<evidence type="ECO:0000256" key="3">
    <source>
        <dbReference type="SAM" id="MobiDB-lite"/>
    </source>
</evidence>
<keyword evidence="4" id="KW-0812">Transmembrane</keyword>
<sequence>MPARGSGRVERRGLRVSAVAVGCGACFWALRARLAFSPGLAWHSRSDAVGLGRAASEGGQQQQQQQQPQPQPPQQQQQQGQQRQRQRLADSNSELLRRLSAGEVGPEELARALQQGRMPQGKRNWEWGLEVLRRFRETDTVAEAATYTAVLKACEVGKAWQPAVALLGEMLSAGQAVDEQTYTAVIRACDGCAKWEWALTLLDDMSRNLLDPPAAAFGACISACDRGGQTLRTLKLLDSMRQRDLSPSSITYSLAIGACKKKLYSLVKQVQSKKTSDDGGVMKRKRLLL</sequence>
<evidence type="ECO:0000256" key="4">
    <source>
        <dbReference type="SAM" id="Phobius"/>
    </source>
</evidence>
<feature type="repeat" description="PPR" evidence="2">
    <location>
        <begin position="178"/>
        <end position="212"/>
    </location>
</feature>
<comment type="caution">
    <text evidence="5">The sequence shown here is derived from an EMBL/GenBank/DDBJ whole genome shotgun (WGS) entry which is preliminary data.</text>
</comment>
<protein>
    <recommendedName>
        <fullName evidence="8">Pentacotripeptide-repeat region of PRORP domain-containing protein</fullName>
    </recommendedName>
</protein>
<evidence type="ECO:0000256" key="2">
    <source>
        <dbReference type="PROSITE-ProRule" id="PRU00708"/>
    </source>
</evidence>